<dbReference type="WBParaSite" id="PS1159_v2.g9552.t1">
    <property type="protein sequence ID" value="PS1159_v2.g9552.t1"/>
    <property type="gene ID" value="PS1159_v2.g9552"/>
</dbReference>
<name>A0AC35GX85_9BILA</name>
<reference evidence="2" key="1">
    <citation type="submission" date="2022-11" db="UniProtKB">
        <authorList>
            <consortium name="WormBaseParasite"/>
        </authorList>
    </citation>
    <scope>IDENTIFICATION</scope>
</reference>
<accession>A0AC35GX85</accession>
<sequence>MIHDDKQISINGFPYRFSVANKTDGKTFFRCMDCRNLKNKNSNYDIVESLKSRSIIDPSFYQFDKLLLKIANQPSAFKNIGCTKGARYYACINCSLLKTYRQEMDNFLIFNIHQKSLYSNVGGLSVLKHVCNDRVQRVHPFYENVDSDDISEYGDDFDTVSVSDSASNVGLKRPHQDHDFRSSPCNDVDDTDSVTVVDELPRRPSPMPSGIRPPKQRRTFSSYFNFSFIPSSRSTEGPTVSLPTWQHQQPSQSSSLGSRSDESNDQQEMNSEGKVLMGSTILRRVYVQQSSGEKFVFPHADILLPVEEFPDIDQSADRRNALRNYKEILTPECLFVIVAGYDMVRCFRNLPLLSTASQLHKDIIEFAEKINPSRIVFTPSPESGLLQSALQLLNLGMLQALTLENNGNIHVYNFAEEVKKSSFANTSVLTRTLFLLKGIEDTFGCSLLSLPNQ</sequence>
<protein>
    <submittedName>
        <fullName evidence="2">Uncharacterized protein</fullName>
    </submittedName>
</protein>
<proteinExistence type="predicted"/>
<dbReference type="Proteomes" id="UP000887580">
    <property type="component" value="Unplaced"/>
</dbReference>
<organism evidence="1 2">
    <name type="scientific">Panagrolaimus sp. PS1159</name>
    <dbReference type="NCBI Taxonomy" id="55785"/>
    <lineage>
        <taxon>Eukaryota</taxon>
        <taxon>Metazoa</taxon>
        <taxon>Ecdysozoa</taxon>
        <taxon>Nematoda</taxon>
        <taxon>Chromadorea</taxon>
        <taxon>Rhabditida</taxon>
        <taxon>Tylenchina</taxon>
        <taxon>Panagrolaimomorpha</taxon>
        <taxon>Panagrolaimoidea</taxon>
        <taxon>Panagrolaimidae</taxon>
        <taxon>Panagrolaimus</taxon>
    </lineage>
</organism>
<evidence type="ECO:0000313" key="2">
    <source>
        <dbReference type="WBParaSite" id="PS1159_v2.g9552.t1"/>
    </source>
</evidence>
<evidence type="ECO:0000313" key="1">
    <source>
        <dbReference type="Proteomes" id="UP000887580"/>
    </source>
</evidence>